<reference evidence="8" key="1">
    <citation type="submission" date="2021-02" db="EMBL/GenBank/DDBJ databases">
        <title>PHA producing bacteria isolated from coastal sediment in Guangdong, Shenzhen.</title>
        <authorList>
            <person name="Zheng W."/>
            <person name="Yu S."/>
            <person name="Huang Y."/>
        </authorList>
    </citation>
    <scope>NUCLEOTIDE SEQUENCE</scope>
    <source>
        <strain evidence="8">TN14-10</strain>
    </source>
</reference>
<evidence type="ECO:0000259" key="7">
    <source>
        <dbReference type="PROSITE" id="PS51296"/>
    </source>
</evidence>
<dbReference type="EMBL" id="JAFKCZ010000006">
    <property type="protein sequence ID" value="MBN7796732.1"/>
    <property type="molecule type" value="Genomic_DNA"/>
</dbReference>
<keyword evidence="1" id="KW-0001">2Fe-2S</keyword>
<proteinExistence type="predicted"/>
<dbReference type="GO" id="GO:0008942">
    <property type="term" value="F:nitrite reductase [NAD(P)H] activity"/>
    <property type="evidence" value="ECO:0007669"/>
    <property type="project" value="InterPro"/>
</dbReference>
<evidence type="ECO:0000256" key="1">
    <source>
        <dbReference type="ARBA" id="ARBA00022714"/>
    </source>
</evidence>
<gene>
    <name evidence="8" type="primary">nirD</name>
    <name evidence="8" type="ORF">JYP50_09030</name>
</gene>
<dbReference type="Pfam" id="PF13806">
    <property type="entry name" value="Rieske_2"/>
    <property type="match status" value="1"/>
</dbReference>
<comment type="caution">
    <text evidence="8">The sequence shown here is derived from an EMBL/GenBank/DDBJ whole genome shotgun (WGS) entry which is preliminary data.</text>
</comment>
<organism evidence="8 9">
    <name type="scientific">Parahaliea mediterranea</name>
    <dbReference type="NCBI Taxonomy" id="651086"/>
    <lineage>
        <taxon>Bacteria</taxon>
        <taxon>Pseudomonadati</taxon>
        <taxon>Pseudomonadota</taxon>
        <taxon>Gammaproteobacteria</taxon>
        <taxon>Cellvibrionales</taxon>
        <taxon>Halieaceae</taxon>
        <taxon>Parahaliea</taxon>
    </lineage>
</organism>
<protein>
    <submittedName>
        <fullName evidence="8">Nitrite reductase small subunit NirD</fullName>
    </submittedName>
</protein>
<dbReference type="SUPFAM" id="SSF50022">
    <property type="entry name" value="ISP domain"/>
    <property type="match status" value="1"/>
</dbReference>
<evidence type="ECO:0000256" key="4">
    <source>
        <dbReference type="ARBA" id="ARBA00023004"/>
    </source>
</evidence>
<keyword evidence="3" id="KW-0560">Oxidoreductase</keyword>
<evidence type="ECO:0000256" key="5">
    <source>
        <dbReference type="ARBA" id="ARBA00023014"/>
    </source>
</evidence>
<dbReference type="InterPro" id="IPR012748">
    <property type="entry name" value="Rieske-like_NirD"/>
</dbReference>
<dbReference type="NCBIfam" id="TIGR02378">
    <property type="entry name" value="nirD_assim_sml"/>
    <property type="match status" value="1"/>
</dbReference>
<evidence type="ECO:0000313" key="8">
    <source>
        <dbReference type="EMBL" id="MBN7796732.1"/>
    </source>
</evidence>
<dbReference type="RefSeq" id="WP_206560184.1">
    <property type="nucleotide sequence ID" value="NZ_JAFKCZ010000006.1"/>
</dbReference>
<feature type="domain" description="Rieske" evidence="7">
    <location>
        <begin position="10"/>
        <end position="112"/>
    </location>
</feature>
<dbReference type="PROSITE" id="PS51296">
    <property type="entry name" value="RIESKE"/>
    <property type="match status" value="1"/>
</dbReference>
<dbReference type="GO" id="GO:0046872">
    <property type="term" value="F:metal ion binding"/>
    <property type="evidence" value="ECO:0007669"/>
    <property type="project" value="UniProtKB-KW"/>
</dbReference>
<keyword evidence="9" id="KW-1185">Reference proteome</keyword>
<evidence type="ECO:0000256" key="3">
    <source>
        <dbReference type="ARBA" id="ARBA00023002"/>
    </source>
</evidence>
<dbReference type="Proteomes" id="UP000664303">
    <property type="component" value="Unassembled WGS sequence"/>
</dbReference>
<keyword evidence="2" id="KW-0479">Metal-binding</keyword>
<keyword evidence="4" id="KW-0408">Iron</keyword>
<keyword evidence="6" id="KW-0534">Nitrate assimilation</keyword>
<evidence type="ECO:0000313" key="9">
    <source>
        <dbReference type="Proteomes" id="UP000664303"/>
    </source>
</evidence>
<evidence type="ECO:0000256" key="6">
    <source>
        <dbReference type="ARBA" id="ARBA00023063"/>
    </source>
</evidence>
<dbReference type="GO" id="GO:0042128">
    <property type="term" value="P:nitrate assimilation"/>
    <property type="evidence" value="ECO:0007669"/>
    <property type="project" value="UniProtKB-KW"/>
</dbReference>
<sequence length="116" mass="12587">MNVVEKLVWQGVCLRADLVANSGVCALVAGEQVAIFYLPETEQQVFALGNRDPVGRANVMSRGIVGDLQGQLVVASPLYKEHYNLLTGQCLEDARVCLPVYPVRMDGDQVQVQAGN</sequence>
<dbReference type="CDD" id="cd03529">
    <property type="entry name" value="Rieske_NirD"/>
    <property type="match status" value="1"/>
</dbReference>
<dbReference type="InterPro" id="IPR017941">
    <property type="entry name" value="Rieske_2Fe-2S"/>
</dbReference>
<dbReference type="InterPro" id="IPR017881">
    <property type="entry name" value="NirD"/>
</dbReference>
<dbReference type="PROSITE" id="PS51300">
    <property type="entry name" value="NIRD"/>
    <property type="match status" value="1"/>
</dbReference>
<dbReference type="InterPro" id="IPR036922">
    <property type="entry name" value="Rieske_2Fe-2S_sf"/>
</dbReference>
<evidence type="ECO:0000256" key="2">
    <source>
        <dbReference type="ARBA" id="ARBA00022723"/>
    </source>
</evidence>
<dbReference type="PANTHER" id="PTHR40562:SF1">
    <property type="entry name" value="NITRITE REDUCTASE (NADH) SMALL SUBUNIT"/>
    <property type="match status" value="1"/>
</dbReference>
<accession>A0A939DFS7</accession>
<keyword evidence="5" id="KW-0411">Iron-sulfur</keyword>
<dbReference type="Gene3D" id="2.102.10.10">
    <property type="entry name" value="Rieske [2Fe-2S] iron-sulphur domain"/>
    <property type="match status" value="1"/>
</dbReference>
<dbReference type="AlphaFoldDB" id="A0A939DFS7"/>
<dbReference type="PANTHER" id="PTHR40562">
    <property type="match status" value="1"/>
</dbReference>
<dbReference type="GO" id="GO:0051537">
    <property type="term" value="F:2 iron, 2 sulfur cluster binding"/>
    <property type="evidence" value="ECO:0007669"/>
    <property type="project" value="UniProtKB-KW"/>
</dbReference>
<name>A0A939DFS7_9GAMM</name>